<sequence>MKEKTIKTLADIAKMANVSQSTVSRALRNNPLVSQKTRDFVQQLAQEHNFSVNATASKLRTQKTHTIAVIVMFDQNTEQSISDPFLMKLLGTIADELTKFGYDMLLTTTKTATGDWNNYYFESRRADGLIIVGQGEHDPRIEALASNNVPFVVWGTEFANKNYTTIGSDNRKGGYLAVKHLIDKGCKNIAFMGDIEHNELEQRWLGYQDACEEAGLALEPTLRLKTDLTSNDGYQQIKNYLEGKHPKIDGIFAVSDTIALGVMKYLHEQKVAIPEEIAIIGFDDIAMSAFSSPSLTTVRQNTTTAGELLVSKVLKKIENKPIESKLLEVELIIRQSSEQA</sequence>
<evidence type="ECO:0000256" key="2">
    <source>
        <dbReference type="ARBA" id="ARBA00023125"/>
    </source>
</evidence>
<protein>
    <submittedName>
        <fullName evidence="5">LacI family DNA-binding transcriptional regulator</fullName>
    </submittedName>
</protein>
<reference evidence="5 6" key="1">
    <citation type="journal article" date="2015" name="Genome Announc.">
        <title>Draft Genome Sequences of Marine Isolates of Thalassomonas viridans and Thalassomonas actiniarum.</title>
        <authorList>
            <person name="Olonade I."/>
            <person name="van Zyl L.J."/>
            <person name="Trindade M."/>
        </authorList>
    </citation>
    <scope>NUCLEOTIDE SEQUENCE [LARGE SCALE GENOMIC DNA]</scope>
    <source>
        <strain evidence="5 6">A5K-106</strain>
    </source>
</reference>
<dbReference type="SMART" id="SM00354">
    <property type="entry name" value="HTH_LACI"/>
    <property type="match status" value="1"/>
</dbReference>
<dbReference type="SUPFAM" id="SSF47413">
    <property type="entry name" value="lambda repressor-like DNA-binding domains"/>
    <property type="match status" value="1"/>
</dbReference>
<organism evidence="5 6">
    <name type="scientific">Thalassomonas actiniarum</name>
    <dbReference type="NCBI Taxonomy" id="485447"/>
    <lineage>
        <taxon>Bacteria</taxon>
        <taxon>Pseudomonadati</taxon>
        <taxon>Pseudomonadota</taxon>
        <taxon>Gammaproteobacteria</taxon>
        <taxon>Alteromonadales</taxon>
        <taxon>Colwelliaceae</taxon>
        <taxon>Thalassomonas</taxon>
    </lineage>
</organism>
<name>A0AAE9YWJ9_9GAMM</name>
<evidence type="ECO:0000259" key="4">
    <source>
        <dbReference type="PROSITE" id="PS50932"/>
    </source>
</evidence>
<keyword evidence="2 5" id="KW-0238">DNA-binding</keyword>
<dbReference type="GO" id="GO:0003700">
    <property type="term" value="F:DNA-binding transcription factor activity"/>
    <property type="evidence" value="ECO:0007669"/>
    <property type="project" value="TreeGrafter"/>
</dbReference>
<dbReference type="GO" id="GO:0000976">
    <property type="term" value="F:transcription cis-regulatory region binding"/>
    <property type="evidence" value="ECO:0007669"/>
    <property type="project" value="TreeGrafter"/>
</dbReference>
<proteinExistence type="predicted"/>
<dbReference type="PANTHER" id="PTHR30146:SF120">
    <property type="entry name" value="ALANINE RACEMASE"/>
    <property type="match status" value="1"/>
</dbReference>
<dbReference type="PANTHER" id="PTHR30146">
    <property type="entry name" value="LACI-RELATED TRANSCRIPTIONAL REPRESSOR"/>
    <property type="match status" value="1"/>
</dbReference>
<evidence type="ECO:0000313" key="5">
    <source>
        <dbReference type="EMBL" id="WDE01700.1"/>
    </source>
</evidence>
<accession>A0AAE9YWJ9</accession>
<dbReference type="SUPFAM" id="SSF53822">
    <property type="entry name" value="Periplasmic binding protein-like I"/>
    <property type="match status" value="1"/>
</dbReference>
<evidence type="ECO:0000313" key="6">
    <source>
        <dbReference type="Proteomes" id="UP000032568"/>
    </source>
</evidence>
<dbReference type="InterPro" id="IPR046335">
    <property type="entry name" value="LacI/GalR-like_sensor"/>
</dbReference>
<keyword evidence="3" id="KW-0804">Transcription</keyword>
<evidence type="ECO:0000256" key="1">
    <source>
        <dbReference type="ARBA" id="ARBA00023015"/>
    </source>
</evidence>
<dbReference type="PROSITE" id="PS50932">
    <property type="entry name" value="HTH_LACI_2"/>
    <property type="match status" value="1"/>
</dbReference>
<dbReference type="Proteomes" id="UP000032568">
    <property type="component" value="Chromosome"/>
</dbReference>
<dbReference type="InterPro" id="IPR028082">
    <property type="entry name" value="Peripla_BP_I"/>
</dbReference>
<dbReference type="Pfam" id="PF13377">
    <property type="entry name" value="Peripla_BP_3"/>
    <property type="match status" value="1"/>
</dbReference>
<dbReference type="AlphaFoldDB" id="A0AAE9YWJ9"/>
<gene>
    <name evidence="5" type="ORF">SG35_000915</name>
</gene>
<dbReference type="PROSITE" id="PS00356">
    <property type="entry name" value="HTH_LACI_1"/>
    <property type="match status" value="1"/>
</dbReference>
<reference evidence="5 6" key="2">
    <citation type="journal article" date="2022" name="Mar. Drugs">
        <title>Bioassay-Guided Fractionation Leads to the Detection of Cholic Acid Generated by the Rare Thalassomonas sp.</title>
        <authorList>
            <person name="Pheiffer F."/>
            <person name="Schneider Y.K."/>
            <person name="Hansen E.H."/>
            <person name="Andersen J.H."/>
            <person name="Isaksson J."/>
            <person name="Busche T."/>
            <person name="R C."/>
            <person name="Kalinowski J."/>
            <person name="Zyl L.V."/>
            <person name="Trindade M."/>
        </authorList>
    </citation>
    <scope>NUCLEOTIDE SEQUENCE [LARGE SCALE GENOMIC DNA]</scope>
    <source>
        <strain evidence="5 6">A5K-106</strain>
    </source>
</reference>
<keyword evidence="6" id="KW-1185">Reference proteome</keyword>
<keyword evidence="1" id="KW-0805">Transcription regulation</keyword>
<dbReference type="InterPro" id="IPR000843">
    <property type="entry name" value="HTH_LacI"/>
</dbReference>
<dbReference type="EMBL" id="CP059735">
    <property type="protein sequence ID" value="WDE01700.1"/>
    <property type="molecule type" value="Genomic_DNA"/>
</dbReference>
<dbReference type="InterPro" id="IPR010982">
    <property type="entry name" value="Lambda_DNA-bd_dom_sf"/>
</dbReference>
<dbReference type="Gene3D" id="1.10.260.40">
    <property type="entry name" value="lambda repressor-like DNA-binding domains"/>
    <property type="match status" value="1"/>
</dbReference>
<dbReference type="Gene3D" id="3.40.50.2300">
    <property type="match status" value="2"/>
</dbReference>
<dbReference type="KEGG" id="tact:SG35_000915"/>
<dbReference type="CDD" id="cd01392">
    <property type="entry name" value="HTH_LacI"/>
    <property type="match status" value="1"/>
</dbReference>
<dbReference type="Pfam" id="PF00356">
    <property type="entry name" value="LacI"/>
    <property type="match status" value="1"/>
</dbReference>
<feature type="domain" description="HTH lacI-type" evidence="4">
    <location>
        <begin position="7"/>
        <end position="61"/>
    </location>
</feature>
<dbReference type="CDD" id="cd06295">
    <property type="entry name" value="PBP1_CelR"/>
    <property type="match status" value="1"/>
</dbReference>
<evidence type="ECO:0000256" key="3">
    <source>
        <dbReference type="ARBA" id="ARBA00023163"/>
    </source>
</evidence>